<sequence>MSPAKNRKTERIIGEKETNGSFNSACQYLATASAESPEAKMHAVNQLSLTLSSDGSSWATRNAVSTNAADCRSMTNIVGANFARQRAAATSDSTEEYRTRDAPTNNANTLSSSLDVTHAMKTAMAASSATMRVHREKTARFLARVFDMAGI</sequence>
<evidence type="ECO:0000313" key="2">
    <source>
        <dbReference type="EMBL" id="WNH48495.1"/>
    </source>
</evidence>
<feature type="region of interest" description="Disordered" evidence="1">
    <location>
        <begin position="89"/>
        <end position="110"/>
    </location>
</feature>
<evidence type="ECO:0000313" key="3">
    <source>
        <dbReference type="Proteomes" id="UP001305421"/>
    </source>
</evidence>
<keyword evidence="3" id="KW-1185">Reference proteome</keyword>
<dbReference type="EMBL" id="CP115543">
    <property type="protein sequence ID" value="WNH48495.1"/>
    <property type="molecule type" value="Genomic_DNA"/>
</dbReference>
<organism evidence="2 3">
    <name type="scientific">Stenotrophomonas aracearum</name>
    <dbReference type="NCBI Taxonomy" id="3003272"/>
    <lineage>
        <taxon>Bacteria</taxon>
        <taxon>Pseudomonadati</taxon>
        <taxon>Pseudomonadota</taxon>
        <taxon>Gammaproteobacteria</taxon>
        <taxon>Lysobacterales</taxon>
        <taxon>Lysobacteraceae</taxon>
        <taxon>Stenotrophomonas</taxon>
    </lineage>
</organism>
<gene>
    <name evidence="2" type="ORF">PDM28_17830</name>
</gene>
<accession>A0ABY9YCT9</accession>
<dbReference type="Proteomes" id="UP001305421">
    <property type="component" value="Chromosome"/>
</dbReference>
<evidence type="ECO:0000256" key="1">
    <source>
        <dbReference type="SAM" id="MobiDB-lite"/>
    </source>
</evidence>
<reference evidence="2 3" key="1">
    <citation type="submission" date="2022-12" db="EMBL/GenBank/DDBJ databases">
        <title>Two new species, Stenotrophomonas aracearum and Stenotrophomonas oahuensis, isolated from Anthurium (Araceae family) in Hawaii.</title>
        <authorList>
            <person name="Chunag S.C."/>
            <person name="Dobhal S."/>
            <person name="Alvarez A."/>
            <person name="Arif M."/>
        </authorList>
    </citation>
    <scope>NUCLEOTIDE SEQUENCE [LARGE SCALE GENOMIC DNA]</scope>
    <source>
        <strain evidence="2 3">A5588</strain>
    </source>
</reference>
<dbReference type="RefSeq" id="WP_311183059.1">
    <property type="nucleotide sequence ID" value="NZ_CP115543.1"/>
</dbReference>
<proteinExistence type="predicted"/>
<name>A0ABY9YCT9_9GAMM</name>
<protein>
    <submittedName>
        <fullName evidence="2">Uncharacterized protein</fullName>
    </submittedName>
</protein>